<accession>A0A346NPF0</accession>
<reference evidence="2 3" key="1">
    <citation type="submission" date="2018-08" db="EMBL/GenBank/DDBJ databases">
        <title>Salinimonas sediminis sp. nov., a piezophilic bacterium isolated from a deep-sea sediment sample from the New Britain Trench.</title>
        <authorList>
            <person name="Cao J."/>
        </authorList>
    </citation>
    <scope>NUCLEOTIDE SEQUENCE [LARGE SCALE GENOMIC DNA]</scope>
    <source>
        <strain evidence="2 3">N102</strain>
    </source>
</reference>
<feature type="transmembrane region" description="Helical" evidence="1">
    <location>
        <begin position="331"/>
        <end position="355"/>
    </location>
</feature>
<keyword evidence="1" id="KW-0812">Transmembrane</keyword>
<dbReference type="InterPro" id="IPR005625">
    <property type="entry name" value="PepSY-ass_TM"/>
</dbReference>
<feature type="transmembrane region" description="Helical" evidence="1">
    <location>
        <begin position="450"/>
        <end position="467"/>
    </location>
</feature>
<evidence type="ECO:0000313" key="2">
    <source>
        <dbReference type="EMBL" id="AXR07407.1"/>
    </source>
</evidence>
<feature type="transmembrane region" description="Helical" evidence="1">
    <location>
        <begin position="367"/>
        <end position="385"/>
    </location>
</feature>
<dbReference type="AlphaFoldDB" id="A0A346NPF0"/>
<gene>
    <name evidence="2" type="ORF">D0Y50_14235</name>
</gene>
<keyword evidence="1" id="KW-0472">Membrane</keyword>
<name>A0A346NPF0_9ALTE</name>
<keyword evidence="1" id="KW-1133">Transmembrane helix</keyword>
<dbReference type="OrthoDB" id="9776609at2"/>
<feature type="transmembrane region" description="Helical" evidence="1">
    <location>
        <begin position="20"/>
        <end position="41"/>
    </location>
</feature>
<feature type="transmembrane region" description="Helical" evidence="1">
    <location>
        <begin position="421"/>
        <end position="438"/>
    </location>
</feature>
<dbReference type="EMBL" id="CP031769">
    <property type="protein sequence ID" value="AXR07407.1"/>
    <property type="molecule type" value="Genomic_DNA"/>
</dbReference>
<sequence>MTFSVSKAASKQAMGSHSWLGLLVAVFMYWVCLSGTLAVLAPDLTRWEQPQIAPGVSYDPAMLQKAYEQLLSEHDSFTGLVTMRLPTPDVPKAYLSANGQAWFITEQGTLGTPKSHPVTDFIAELHAELHLPHSIGELVVSVLGVMLTGLIISGIVAHRRILKDAFRLRRQGNPVQSDADLHNRLSVWGLPFYLMIALTGAYFGLAGPLNKYYAEVLYEGDQMALFADVYGGVPAAPAYNGKLDLPEAFRQLHQQAPSAQPLFITFEKAGQDDQYLLMGARHHDKFIYSEQYRFDAMGNYLDKVGFAGGEPGQEAIFSVYRLHFGHFGGPLVLLVYIGLGFALTVITISGINLWLRKRHQTDVVNDYWVAVVWGTPVAFACAALLHWTGFVAVTGAFWAMLALLAVYSAIKRNPAQVRRQLVAASALTILLMAAVHWLRFDLAYTDPMAGFINVGWVVIALLLGGYWRSLAAVPVANRG</sequence>
<dbReference type="Proteomes" id="UP000262073">
    <property type="component" value="Chromosome"/>
</dbReference>
<evidence type="ECO:0000313" key="3">
    <source>
        <dbReference type="Proteomes" id="UP000262073"/>
    </source>
</evidence>
<dbReference type="PANTHER" id="PTHR34219:SF3">
    <property type="entry name" value="BLL7967 PROTEIN"/>
    <property type="match status" value="1"/>
</dbReference>
<feature type="transmembrane region" description="Helical" evidence="1">
    <location>
        <begin position="138"/>
        <end position="157"/>
    </location>
</feature>
<protein>
    <submittedName>
        <fullName evidence="2">PepSY domain-containing protein</fullName>
    </submittedName>
</protein>
<proteinExistence type="predicted"/>
<dbReference type="RefSeq" id="WP_117317535.1">
    <property type="nucleotide sequence ID" value="NZ_CP031769.1"/>
</dbReference>
<feature type="transmembrane region" description="Helical" evidence="1">
    <location>
        <begin position="391"/>
        <end position="409"/>
    </location>
</feature>
<dbReference type="Pfam" id="PF03929">
    <property type="entry name" value="PepSY_TM"/>
    <property type="match status" value="1"/>
</dbReference>
<feature type="transmembrane region" description="Helical" evidence="1">
    <location>
        <begin position="185"/>
        <end position="205"/>
    </location>
</feature>
<dbReference type="PANTHER" id="PTHR34219">
    <property type="entry name" value="IRON-REGULATED INNER MEMBRANE PROTEIN-RELATED"/>
    <property type="match status" value="1"/>
</dbReference>
<dbReference type="KEGG" id="salm:D0Y50_14235"/>
<keyword evidence="3" id="KW-1185">Reference proteome</keyword>
<evidence type="ECO:0000256" key="1">
    <source>
        <dbReference type="SAM" id="Phobius"/>
    </source>
</evidence>
<organism evidence="2 3">
    <name type="scientific">Salinimonas sediminis</name>
    <dbReference type="NCBI Taxonomy" id="2303538"/>
    <lineage>
        <taxon>Bacteria</taxon>
        <taxon>Pseudomonadati</taxon>
        <taxon>Pseudomonadota</taxon>
        <taxon>Gammaproteobacteria</taxon>
        <taxon>Alteromonadales</taxon>
        <taxon>Alteromonadaceae</taxon>
        <taxon>Alteromonas/Salinimonas group</taxon>
        <taxon>Salinimonas</taxon>
    </lineage>
</organism>